<feature type="chain" id="PRO_5032879544" evidence="3">
    <location>
        <begin position="32"/>
        <end position="1180"/>
    </location>
</feature>
<proteinExistence type="predicted"/>
<dbReference type="PROSITE" id="PS00135">
    <property type="entry name" value="TRYPSIN_SER"/>
    <property type="match status" value="1"/>
</dbReference>
<keyword evidence="3" id="KW-0732">Signal</keyword>
<feature type="region of interest" description="Disordered" evidence="2">
    <location>
        <begin position="318"/>
        <end position="343"/>
    </location>
</feature>
<dbReference type="InterPro" id="IPR033116">
    <property type="entry name" value="TRYPSIN_SER"/>
</dbReference>
<accession>A0A840YER9</accession>
<dbReference type="PROSITE" id="PS51208">
    <property type="entry name" value="AUTOTRANSPORTER"/>
    <property type="match status" value="1"/>
</dbReference>
<feature type="domain" description="Autotransporter" evidence="5">
    <location>
        <begin position="899"/>
        <end position="1180"/>
    </location>
</feature>
<dbReference type="Gene3D" id="2.40.10.10">
    <property type="entry name" value="Trypsin-like serine proteases"/>
    <property type="match status" value="1"/>
</dbReference>
<dbReference type="GO" id="GO:0004252">
    <property type="term" value="F:serine-type endopeptidase activity"/>
    <property type="evidence" value="ECO:0007669"/>
    <property type="project" value="InterPro"/>
</dbReference>
<dbReference type="InterPro" id="IPR036709">
    <property type="entry name" value="Autotransporte_beta_dom_sf"/>
</dbReference>
<keyword evidence="7" id="KW-1185">Reference proteome</keyword>
<evidence type="ECO:0000256" key="2">
    <source>
        <dbReference type="SAM" id="MobiDB-lite"/>
    </source>
</evidence>
<dbReference type="GO" id="GO:0006508">
    <property type="term" value="P:proteolysis"/>
    <property type="evidence" value="ECO:0007669"/>
    <property type="project" value="InterPro"/>
</dbReference>
<organism evidence="6 7">
    <name type="scientific">Sphingomonas xinjiangensis</name>
    <dbReference type="NCBI Taxonomy" id="643568"/>
    <lineage>
        <taxon>Bacteria</taxon>
        <taxon>Pseudomonadati</taxon>
        <taxon>Pseudomonadota</taxon>
        <taxon>Alphaproteobacteria</taxon>
        <taxon>Sphingomonadales</taxon>
        <taxon>Sphingomonadaceae</taxon>
        <taxon>Sphingomonas</taxon>
    </lineage>
</organism>
<dbReference type="Gene3D" id="2.40.128.130">
    <property type="entry name" value="Autotransporter beta-domain"/>
    <property type="match status" value="1"/>
</dbReference>
<dbReference type="EMBL" id="JACIJF010000004">
    <property type="protein sequence ID" value="MBB5710795.1"/>
    <property type="molecule type" value="Genomic_DNA"/>
</dbReference>
<dbReference type="InterPro" id="IPR043504">
    <property type="entry name" value="Peptidase_S1_PA_chymotrypsin"/>
</dbReference>
<keyword evidence="1" id="KW-1015">Disulfide bond</keyword>
<reference evidence="6 7" key="1">
    <citation type="submission" date="2020-08" db="EMBL/GenBank/DDBJ databases">
        <title>Genomic Encyclopedia of Type Strains, Phase IV (KMG-IV): sequencing the most valuable type-strain genomes for metagenomic binning, comparative biology and taxonomic classification.</title>
        <authorList>
            <person name="Goeker M."/>
        </authorList>
    </citation>
    <scope>NUCLEOTIDE SEQUENCE [LARGE SCALE GENOMIC DNA]</scope>
    <source>
        <strain evidence="6 7">DSM 26736</strain>
    </source>
</reference>
<comment type="caution">
    <text evidence="6">The sequence shown here is derived from an EMBL/GenBank/DDBJ whole genome shotgun (WGS) entry which is preliminary data.</text>
</comment>
<evidence type="ECO:0000259" key="4">
    <source>
        <dbReference type="PROSITE" id="PS50240"/>
    </source>
</evidence>
<dbReference type="SMART" id="SM00869">
    <property type="entry name" value="Autotransporter"/>
    <property type="match status" value="1"/>
</dbReference>
<dbReference type="InterPro" id="IPR001254">
    <property type="entry name" value="Trypsin_dom"/>
</dbReference>
<dbReference type="AlphaFoldDB" id="A0A840YER9"/>
<dbReference type="Proteomes" id="UP000527143">
    <property type="component" value="Unassembled WGS sequence"/>
</dbReference>
<dbReference type="Pfam" id="PF03797">
    <property type="entry name" value="Autotransporter"/>
    <property type="match status" value="1"/>
</dbReference>
<dbReference type="PROSITE" id="PS50240">
    <property type="entry name" value="TRYPSIN_DOM"/>
    <property type="match status" value="1"/>
</dbReference>
<dbReference type="SMART" id="SM00020">
    <property type="entry name" value="Tryp_SPc"/>
    <property type="match status" value="1"/>
</dbReference>
<feature type="signal peptide" evidence="3">
    <location>
        <begin position="1"/>
        <end position="31"/>
    </location>
</feature>
<dbReference type="SUPFAM" id="SSF103515">
    <property type="entry name" value="Autotransporter"/>
    <property type="match status" value="1"/>
</dbReference>
<dbReference type="SUPFAM" id="SSF50494">
    <property type="entry name" value="Trypsin-like serine proteases"/>
    <property type="match status" value="1"/>
</dbReference>
<evidence type="ECO:0000313" key="7">
    <source>
        <dbReference type="Proteomes" id="UP000527143"/>
    </source>
</evidence>
<dbReference type="InterPro" id="IPR005546">
    <property type="entry name" value="Autotransporte_beta"/>
</dbReference>
<dbReference type="InterPro" id="IPR001314">
    <property type="entry name" value="Peptidase_S1A"/>
</dbReference>
<gene>
    <name evidence="6" type="ORF">FHT02_002026</name>
</gene>
<protein>
    <submittedName>
        <fullName evidence="6">Uncharacterized protein YhjY with autotransporter beta-barrel domain</fullName>
    </submittedName>
</protein>
<evidence type="ECO:0000256" key="3">
    <source>
        <dbReference type="SAM" id="SignalP"/>
    </source>
</evidence>
<name>A0A840YER9_9SPHN</name>
<sequence length="1180" mass="122677">MITVRNSRAFRAALLTSAAAFGLSFSPAATAQDVVGPVDRPVADEVLRTAQSGMSPLLNRDESLREAYAPRGPEVIAAPTPQIVVGTPGTPTTAQDPNNVTGVGQMIVDQQNGFIGTCTGTLINPRTVIFAAHCVNDRPANAYGENSGGQPIGFGFGNNNNAPGASAFGGWLNGIGGVRYATTISRNMYDANYVAYHPLSTEPAAASFLYGDVAVASLDTPAENVPTWALLFSQLPDPGPIGAAGTGYHVVIEGYGRNGTGTTGSTGSDYRRRLAENMLGSLASIDEFEGALFGASSGELPQNLYWIDFDDPRRGTAAADPRDFNAWRDQPTPNEGTTAAGDSGGPLILDRGFARQLVIGVLSGGYTQFFNGAPDNGYGTASFYQPLYLYWDWIAANNPYHYVSAKAGNGNWNDSTHWVSNLDPNYQILNANRQLVNGVPTEPGAQNTEQPGYGQACFQSDGFSDCYDVATGERILGFQPIGAADNSKATVSTDSLSGEAANNGATASAATLEGGTAQGLIKTSPNAQAAAQALPSPTLANGLPGASNFVPANFDGDRLTNTAPRYYDVTLSATGTTTLNSAVVVDRFAMTGGGAMLDITAGGSLTSLMDIYQITGTMQVNGTLNTTSDYLMMSGGLNGTGTLNVPFFANMAGTIAPGTAGTTGTLTFRGNVILTSASTYLVDLSNTGASDLIRVQATTFNGTTPTNGRADIGGRLGLSFTNALRANQSWTILSAEGGVTGRFDTLGAISAILTPRLTYTANAVQLAIDAASYASVIDRGSSVQGAYASLLDQNRGNASQFDGIFGPLDLQSAGVIRSTLEGLAPTSETAVRALGLAAVDTMSGMIRDRLQTLDPIATGGTLAHLGQPLRVASLGLSASSNLAAQPMLDGGQMRVEEGVLPEDMSAFVAGGYIDGDSQSVPSALTGGRRDNFDGWYAAAGIEKMVDEASAIGFALSYSDLSSDGAAAGSRAEGQLVQGTLYGKYQPVGSGLTFDVQMSAGKFDTTTRRAVAFPGGVYRLEADDDALAFTSEVGVGYRLDLSSLFTLTPRIAGRTSVVDFSDTIERGGPVALRYRRQNLNSQQLRGGLTLAGGDMAVKPFVTGTYVHDFADRPGVFLANFVGSQTPGALFGLAGTDREWAEVSGGITVRTAGVDLSIAGETTIWRDEVKNRSIRGSVGIRF</sequence>
<feature type="domain" description="Peptidase S1" evidence="4">
    <location>
        <begin position="83"/>
        <end position="399"/>
    </location>
</feature>
<dbReference type="InterPro" id="IPR009003">
    <property type="entry name" value="Peptidase_S1_PA"/>
</dbReference>
<evidence type="ECO:0000313" key="6">
    <source>
        <dbReference type="EMBL" id="MBB5710795.1"/>
    </source>
</evidence>
<evidence type="ECO:0000259" key="5">
    <source>
        <dbReference type="PROSITE" id="PS51208"/>
    </source>
</evidence>
<dbReference type="PRINTS" id="PR00722">
    <property type="entry name" value="CHYMOTRYPSIN"/>
</dbReference>
<dbReference type="RefSeq" id="WP_184086978.1">
    <property type="nucleotide sequence ID" value="NZ_JACIJF010000004.1"/>
</dbReference>
<evidence type="ECO:0000256" key="1">
    <source>
        <dbReference type="ARBA" id="ARBA00023157"/>
    </source>
</evidence>